<dbReference type="HOGENOM" id="CLU_054193_3_2_9"/>
<reference evidence="3 4" key="1">
    <citation type="submission" date="2010-12" db="EMBL/GenBank/DDBJ databases">
        <title>The Genome Sequence of Coprobacillus sp. strain 29_1.</title>
        <authorList>
            <consortium name="The Broad Institute Genome Sequencing Platform"/>
            <person name="Earl A."/>
            <person name="Ward D."/>
            <person name="Feldgarden M."/>
            <person name="Gevers D."/>
            <person name="Daigneault M."/>
            <person name="Sibley C.D."/>
            <person name="White A."/>
            <person name="Strauss J."/>
            <person name="Allen-Vercoe E."/>
            <person name="Young S.K."/>
            <person name="Zeng Q."/>
            <person name="Gargeya S."/>
            <person name="Fitzgerald M."/>
            <person name="Haas B."/>
            <person name="Abouelleil A."/>
            <person name="Alvarado L."/>
            <person name="Arachchi H.M."/>
            <person name="Berlin A."/>
            <person name="Brown A."/>
            <person name="Chapman S.B."/>
            <person name="Chen Z."/>
            <person name="Dunbar C."/>
            <person name="Freedman E."/>
            <person name="Gearin G."/>
            <person name="Gellesch M."/>
            <person name="Goldberg J."/>
            <person name="Griggs A."/>
            <person name="Gujja S."/>
            <person name="Heilman E."/>
            <person name="Heiman D."/>
            <person name="Howarth C."/>
            <person name="Larson L."/>
            <person name="Lui A."/>
            <person name="MacDonald P.J.P."/>
            <person name="Mehta T."/>
            <person name="Montmayeur A."/>
            <person name="Murphy C."/>
            <person name="Neiman D."/>
            <person name="Pearson M."/>
            <person name="Priest M."/>
            <person name="Roberts A."/>
            <person name="Saif S."/>
            <person name="Shea T."/>
            <person name="Shenoy N."/>
            <person name="Sisk P."/>
            <person name="Stolte C."/>
            <person name="Sykes S."/>
            <person name="White J."/>
            <person name="Yandava C."/>
            <person name="Nusbaum C."/>
            <person name="Birren B."/>
        </authorList>
    </citation>
    <scope>NUCLEOTIDE SEQUENCE [LARGE SCALE GENOMIC DNA]</scope>
    <source>
        <strain evidence="3 4">29_1</strain>
    </source>
</reference>
<dbReference type="CDD" id="cd14852">
    <property type="entry name" value="LD-carboxypeptidase"/>
    <property type="match status" value="1"/>
</dbReference>
<keyword evidence="4" id="KW-1185">Reference proteome</keyword>
<dbReference type="EMBL" id="ADKX01000049">
    <property type="protein sequence ID" value="EFW03220.1"/>
    <property type="molecule type" value="Genomic_DNA"/>
</dbReference>
<organism evidence="3 4">
    <name type="scientific">Coprobacillus cateniformis</name>
    <dbReference type="NCBI Taxonomy" id="100884"/>
    <lineage>
        <taxon>Bacteria</taxon>
        <taxon>Bacillati</taxon>
        <taxon>Bacillota</taxon>
        <taxon>Erysipelotrichia</taxon>
        <taxon>Erysipelotrichales</taxon>
        <taxon>Coprobacillaceae</taxon>
        <taxon>Coprobacillus</taxon>
    </lineage>
</organism>
<keyword evidence="3" id="KW-0121">Carboxypeptidase</keyword>
<dbReference type="Gene3D" id="3.30.1380.10">
    <property type="match status" value="1"/>
</dbReference>
<evidence type="ECO:0000256" key="1">
    <source>
        <dbReference type="SAM" id="Phobius"/>
    </source>
</evidence>
<protein>
    <submittedName>
        <fullName evidence="3">D-alanyl-D-alanine carboxypeptidase</fullName>
    </submittedName>
</protein>
<comment type="caution">
    <text evidence="3">The sequence shown here is derived from an EMBL/GenBank/DDBJ whole genome shotgun (WGS) entry which is preliminary data.</text>
</comment>
<dbReference type="GO" id="GO:0006508">
    <property type="term" value="P:proteolysis"/>
    <property type="evidence" value="ECO:0007669"/>
    <property type="project" value="InterPro"/>
</dbReference>
<dbReference type="AlphaFoldDB" id="E7GFF9"/>
<keyword evidence="3" id="KW-0378">Hydrolase</keyword>
<dbReference type="InterPro" id="IPR058193">
    <property type="entry name" value="VanY/YodJ_core_dom"/>
</dbReference>
<keyword evidence="1" id="KW-0472">Membrane</keyword>
<dbReference type="InterPro" id="IPR003709">
    <property type="entry name" value="VanY-like_core_dom"/>
</dbReference>
<evidence type="ECO:0000313" key="4">
    <source>
        <dbReference type="Proteomes" id="UP000003157"/>
    </source>
</evidence>
<dbReference type="InterPro" id="IPR052179">
    <property type="entry name" value="DD-CPase-like"/>
</dbReference>
<dbReference type="eggNOG" id="COG1876">
    <property type="taxonomic scope" value="Bacteria"/>
</dbReference>
<evidence type="ECO:0000313" key="3">
    <source>
        <dbReference type="EMBL" id="EFW03220.1"/>
    </source>
</evidence>
<keyword evidence="1" id="KW-0812">Transmembrane</keyword>
<dbReference type="InterPro" id="IPR009045">
    <property type="entry name" value="Zn_M74/Hedgehog-like"/>
</dbReference>
<dbReference type="RefSeq" id="WP_008790584.1">
    <property type="nucleotide sequence ID" value="NZ_AKCB01000001.1"/>
</dbReference>
<feature type="domain" description="D-alanyl-D-alanine carboxypeptidase-like core" evidence="2">
    <location>
        <begin position="83"/>
        <end position="219"/>
    </location>
</feature>
<dbReference type="OrthoDB" id="9792074at2"/>
<feature type="transmembrane region" description="Helical" evidence="1">
    <location>
        <begin position="9"/>
        <end position="30"/>
    </location>
</feature>
<keyword evidence="1" id="KW-1133">Transmembrane helix</keyword>
<sequence length="240" mass="28094">MKYKLKKWCAFLLTCIGLIGFSFIMLFCFIDKNKSNVPSHEKATQQTQQIKPKKDELLTLVNYQNQIPDSWKIDLVKLSNGQSIDKRAYPDLQQMMDDARAQGLSPLICSSYRTQDKQQRLFNNEVVAYQQQSSSQEEAEEKASFWVARPGTSEHQMGLAVDIVATSNQQLDESQERTAEQQWLIQNCYKYGFILRYPNDKNQITKVGYEPWHYRYVGKEHAQKIMQEGICLEEYLDKYF</sequence>
<dbReference type="Proteomes" id="UP000003157">
    <property type="component" value="Unassembled WGS sequence"/>
</dbReference>
<name>E7GFF9_9FIRM</name>
<dbReference type="GeneID" id="78228517"/>
<dbReference type="SUPFAM" id="SSF55166">
    <property type="entry name" value="Hedgehog/DD-peptidase"/>
    <property type="match status" value="1"/>
</dbReference>
<gene>
    <name evidence="3" type="ORF">HMPREF9488_03502</name>
</gene>
<dbReference type="STRING" id="100884.GCA_000269565_00617"/>
<keyword evidence="3" id="KW-0645">Protease</keyword>
<dbReference type="PANTHER" id="PTHR34385">
    <property type="entry name" value="D-ALANYL-D-ALANINE CARBOXYPEPTIDASE"/>
    <property type="match status" value="1"/>
</dbReference>
<dbReference type="GO" id="GO:0004180">
    <property type="term" value="F:carboxypeptidase activity"/>
    <property type="evidence" value="ECO:0007669"/>
    <property type="project" value="UniProtKB-KW"/>
</dbReference>
<proteinExistence type="predicted"/>
<dbReference type="PANTHER" id="PTHR34385:SF1">
    <property type="entry name" value="PEPTIDOGLYCAN L-ALANYL-D-GLUTAMATE ENDOPEPTIDASE CWLK"/>
    <property type="match status" value="1"/>
</dbReference>
<evidence type="ECO:0000259" key="2">
    <source>
        <dbReference type="Pfam" id="PF02557"/>
    </source>
</evidence>
<accession>E7GFF9</accession>
<dbReference type="Pfam" id="PF02557">
    <property type="entry name" value="VanY"/>
    <property type="match status" value="1"/>
</dbReference>